<dbReference type="EMBL" id="CAJFCJ010000018">
    <property type="protein sequence ID" value="CAD5122654.1"/>
    <property type="molecule type" value="Genomic_DNA"/>
</dbReference>
<keyword evidence="2" id="KW-1185">Reference proteome</keyword>
<organism evidence="1 2">
    <name type="scientific">Dimorphilus gyrociliatus</name>
    <dbReference type="NCBI Taxonomy" id="2664684"/>
    <lineage>
        <taxon>Eukaryota</taxon>
        <taxon>Metazoa</taxon>
        <taxon>Spiralia</taxon>
        <taxon>Lophotrochozoa</taxon>
        <taxon>Annelida</taxon>
        <taxon>Polychaeta</taxon>
        <taxon>Polychaeta incertae sedis</taxon>
        <taxon>Dinophilidae</taxon>
        <taxon>Dimorphilus</taxon>
    </lineage>
</organism>
<protein>
    <submittedName>
        <fullName evidence="1">DgyrCDS11065</fullName>
    </submittedName>
</protein>
<accession>A0A7I8W391</accession>
<sequence>MTVCLKRIIVGVCLLNYGLNDIITQKECSRTELSYYSQSDNKCLHCKICNDDANRNGGDDCNLGIYRCKKNHSFLPVCPAVKTSLGEICSAEVAETCNVLCTDGSKATLKCTVVNHNSRNTIYTVVDGNRNCSWILYRDKKQRPRNTNNFFNGSENKQLIHSAINKTAKSVIKDTATTLQSHKSFDAKSYTDEDLREPVLIVTDVPAVNRTINLQDDGEHQSPEEDWDIVAYPRCENSL</sequence>
<evidence type="ECO:0000313" key="2">
    <source>
        <dbReference type="Proteomes" id="UP000549394"/>
    </source>
</evidence>
<name>A0A7I8W391_9ANNE</name>
<comment type="caution">
    <text evidence="1">The sequence shown here is derived from an EMBL/GenBank/DDBJ whole genome shotgun (WGS) entry which is preliminary data.</text>
</comment>
<evidence type="ECO:0000313" key="1">
    <source>
        <dbReference type="EMBL" id="CAD5122654.1"/>
    </source>
</evidence>
<proteinExistence type="predicted"/>
<gene>
    <name evidence="1" type="ORF">DGYR_LOCUS10440</name>
</gene>
<dbReference type="Proteomes" id="UP000549394">
    <property type="component" value="Unassembled WGS sequence"/>
</dbReference>
<dbReference type="AlphaFoldDB" id="A0A7I8W391"/>
<reference evidence="1 2" key="1">
    <citation type="submission" date="2020-08" db="EMBL/GenBank/DDBJ databases">
        <authorList>
            <person name="Hejnol A."/>
        </authorList>
    </citation>
    <scope>NUCLEOTIDE SEQUENCE [LARGE SCALE GENOMIC DNA]</scope>
</reference>